<dbReference type="EMBL" id="PJQL01000616">
    <property type="protein sequence ID" value="RCH94113.1"/>
    <property type="molecule type" value="Genomic_DNA"/>
</dbReference>
<protein>
    <submittedName>
        <fullName evidence="1">Uncharacterized protein</fullName>
    </submittedName>
</protein>
<accession>A0A367JVZ8</accession>
<evidence type="ECO:0000313" key="2">
    <source>
        <dbReference type="Proteomes" id="UP000252139"/>
    </source>
</evidence>
<proteinExistence type="predicted"/>
<comment type="caution">
    <text evidence="1">The sequence shown here is derived from an EMBL/GenBank/DDBJ whole genome shotgun (WGS) entry which is preliminary data.</text>
</comment>
<name>A0A367JVZ8_RHIAZ</name>
<gene>
    <name evidence="1" type="ORF">CU097_010362</name>
</gene>
<dbReference type="Proteomes" id="UP000252139">
    <property type="component" value="Unassembled WGS sequence"/>
</dbReference>
<keyword evidence="2" id="KW-1185">Reference proteome</keyword>
<evidence type="ECO:0000313" key="1">
    <source>
        <dbReference type="EMBL" id="RCH94113.1"/>
    </source>
</evidence>
<sequence>MKGDIRCINLTVKNEKDDSIIEKVVFEINSVLKHVDIPLSKDWIPAEVDATSKRIIPIKSASMDIFQFNTFIMENSIKGKERCS</sequence>
<dbReference type="AlphaFoldDB" id="A0A367JVZ8"/>
<dbReference type="OrthoDB" id="21254at2759"/>
<organism evidence="1 2">
    <name type="scientific">Rhizopus azygosporus</name>
    <name type="common">Rhizopus microsporus var. azygosporus</name>
    <dbReference type="NCBI Taxonomy" id="86630"/>
    <lineage>
        <taxon>Eukaryota</taxon>
        <taxon>Fungi</taxon>
        <taxon>Fungi incertae sedis</taxon>
        <taxon>Mucoromycota</taxon>
        <taxon>Mucoromycotina</taxon>
        <taxon>Mucoromycetes</taxon>
        <taxon>Mucorales</taxon>
        <taxon>Mucorineae</taxon>
        <taxon>Rhizopodaceae</taxon>
        <taxon>Rhizopus</taxon>
    </lineage>
</organism>
<reference evidence="1 2" key="1">
    <citation type="journal article" date="2018" name="G3 (Bethesda)">
        <title>Phylogenetic and Phylogenomic Definition of Rhizopus Species.</title>
        <authorList>
            <person name="Gryganskyi A.P."/>
            <person name="Golan J."/>
            <person name="Dolatabadi S."/>
            <person name="Mondo S."/>
            <person name="Robb S."/>
            <person name="Idnurm A."/>
            <person name="Muszewska A."/>
            <person name="Steczkiewicz K."/>
            <person name="Masonjones S."/>
            <person name="Liao H.L."/>
            <person name="Gajdeczka M.T."/>
            <person name="Anike F."/>
            <person name="Vuek A."/>
            <person name="Anishchenko I.M."/>
            <person name="Voigt K."/>
            <person name="de Hoog G.S."/>
            <person name="Smith M.E."/>
            <person name="Heitman J."/>
            <person name="Vilgalys R."/>
            <person name="Stajich J.E."/>
        </authorList>
    </citation>
    <scope>NUCLEOTIDE SEQUENCE [LARGE SCALE GENOMIC DNA]</scope>
    <source>
        <strain evidence="1 2">CBS 357.93</strain>
    </source>
</reference>